<proteinExistence type="predicted"/>
<organism evidence="1 2">
    <name type="scientific">Solidesulfovibrio magneticus (strain ATCC 700980 / DSM 13731 / RS-1)</name>
    <name type="common">Desulfovibrio magneticus</name>
    <dbReference type="NCBI Taxonomy" id="573370"/>
    <lineage>
        <taxon>Bacteria</taxon>
        <taxon>Pseudomonadati</taxon>
        <taxon>Thermodesulfobacteriota</taxon>
        <taxon>Desulfovibrionia</taxon>
        <taxon>Desulfovibrionales</taxon>
        <taxon>Desulfovibrionaceae</taxon>
        <taxon>Solidesulfovibrio</taxon>
    </lineage>
</organism>
<protein>
    <submittedName>
        <fullName evidence="1">Uncharacterized protein</fullName>
    </submittedName>
</protein>
<accession>C4XNM4</accession>
<dbReference type="HOGENOM" id="CLU_3079196_0_0_7"/>
<sequence>MLIHKLTENIVLMKMLEFIPTNNLRENYNNFLSSHDYTSEIYPNYINISRKA</sequence>
<dbReference type="Proteomes" id="UP000009071">
    <property type="component" value="Chromosome"/>
</dbReference>
<dbReference type="EMBL" id="AP010904">
    <property type="protein sequence ID" value="BAH74999.1"/>
    <property type="molecule type" value="Genomic_DNA"/>
</dbReference>
<reference evidence="1 2" key="1">
    <citation type="journal article" date="2009" name="Genome Res.">
        <title>Whole genome sequence of Desulfovibrio magneticus strain RS-1 revealed common gene clusters in magnetotactic bacteria.</title>
        <authorList>
            <person name="Nakazawa H."/>
            <person name="Arakaki A."/>
            <person name="Narita-Yamada S."/>
            <person name="Yashiro I."/>
            <person name="Jinno K."/>
            <person name="Aoki N."/>
            <person name="Tsuruyama A."/>
            <person name="Okamura Y."/>
            <person name="Tanikawa S."/>
            <person name="Fujita N."/>
            <person name="Takeyama H."/>
            <person name="Matsunaga T."/>
        </authorList>
    </citation>
    <scope>NUCLEOTIDE SEQUENCE [LARGE SCALE GENOMIC DNA]</scope>
    <source>
        <strain evidence="2">ATCC 700980 / DSM 13731 / RS-1</strain>
    </source>
</reference>
<evidence type="ECO:0000313" key="2">
    <source>
        <dbReference type="Proteomes" id="UP000009071"/>
    </source>
</evidence>
<gene>
    <name evidence="1" type="ordered locus">DMR_15080</name>
</gene>
<evidence type="ECO:0000313" key="1">
    <source>
        <dbReference type="EMBL" id="BAH74999.1"/>
    </source>
</evidence>
<name>C4XNM4_SOLM1</name>
<dbReference type="AlphaFoldDB" id="C4XNM4"/>
<keyword evidence="2" id="KW-1185">Reference proteome</keyword>
<dbReference type="KEGG" id="dma:DMR_15080"/>